<dbReference type="GO" id="GO:0000287">
    <property type="term" value="F:magnesium ion binding"/>
    <property type="evidence" value="ECO:0007669"/>
    <property type="project" value="UniProtKB-UniRule"/>
</dbReference>
<keyword evidence="1 10" id="KW-0444">Lipid biosynthesis</keyword>
<dbReference type="InterPro" id="IPR038597">
    <property type="entry name" value="GGGP/HepGP_synthase_sf"/>
</dbReference>
<dbReference type="InterPro" id="IPR039074">
    <property type="entry name" value="GGGP/HepGP_synthase_I"/>
</dbReference>
<evidence type="ECO:0000256" key="5">
    <source>
        <dbReference type="ARBA" id="ARBA00023098"/>
    </source>
</evidence>
<evidence type="ECO:0000313" key="12">
    <source>
        <dbReference type="Proteomes" id="UP000199545"/>
    </source>
</evidence>
<dbReference type="HAMAP" id="MF_00112">
    <property type="entry name" value="GGGP_HepGP_synthase"/>
    <property type="match status" value="1"/>
</dbReference>
<feature type="binding site" evidence="10">
    <location>
        <position position="42"/>
    </location>
    <ligand>
        <name>Mg(2+)</name>
        <dbReference type="ChEBI" id="CHEBI:18420"/>
    </ligand>
</feature>
<accession>A0A1I3RI47</accession>
<dbReference type="SUPFAM" id="SSF51395">
    <property type="entry name" value="FMN-linked oxidoreductases"/>
    <property type="match status" value="1"/>
</dbReference>
<comment type="catalytic activity">
    <reaction evidence="8 10">
        <text>sn-glycerol 1-phosphate + all-trans-heptaprenyl diphosphate = 3-heptaprenyl-sn-glycero-1-phosphate + diphosphate</text>
        <dbReference type="Rhea" id="RHEA:33495"/>
        <dbReference type="ChEBI" id="CHEBI:33019"/>
        <dbReference type="ChEBI" id="CHEBI:57685"/>
        <dbReference type="ChEBI" id="CHEBI:58206"/>
        <dbReference type="ChEBI" id="CHEBI:64781"/>
        <dbReference type="EC" id="2.5.1.n9"/>
    </reaction>
</comment>
<evidence type="ECO:0000256" key="4">
    <source>
        <dbReference type="ARBA" id="ARBA00022842"/>
    </source>
</evidence>
<dbReference type="UniPathway" id="UPA00940"/>
<name>A0A1I3RI47_9BACL</name>
<gene>
    <name evidence="10" type="primary">pcrB</name>
    <name evidence="11" type="ORF">SAMN05421852_11038</name>
</gene>
<dbReference type="EC" id="2.5.1.n9" evidence="9 10"/>
<evidence type="ECO:0000313" key="11">
    <source>
        <dbReference type="EMBL" id="SFJ45948.1"/>
    </source>
</evidence>
<dbReference type="PANTHER" id="PTHR40029">
    <property type="match status" value="1"/>
</dbReference>
<dbReference type="Gene3D" id="3.20.20.390">
    <property type="entry name" value="FMN-linked oxidoreductases"/>
    <property type="match status" value="1"/>
</dbReference>
<evidence type="ECO:0000256" key="8">
    <source>
        <dbReference type="ARBA" id="ARBA00048318"/>
    </source>
</evidence>
<dbReference type="OrthoDB" id="2381757at2"/>
<dbReference type="RefSeq" id="WP_093230309.1">
    <property type="nucleotide sequence ID" value="NZ_FORR01000010.1"/>
</dbReference>
<comment type="similarity">
    <text evidence="10">Belongs to the GGGP/HepGP synthase family. Group I subfamily.</text>
</comment>
<keyword evidence="3 10" id="KW-0479">Metal-binding</keyword>
<dbReference type="PANTHER" id="PTHR40029:SF2">
    <property type="entry name" value="HEPTAPRENYLGLYCERYL PHOSPHATE SYNTHASE"/>
    <property type="match status" value="1"/>
</dbReference>
<dbReference type="NCBIfam" id="NF003197">
    <property type="entry name" value="PRK04169.1-1"/>
    <property type="match status" value="1"/>
</dbReference>
<comment type="caution">
    <text evidence="10">Lacks conserved residue(s) required for the propagation of feature annotation.</text>
</comment>
<evidence type="ECO:0000256" key="6">
    <source>
        <dbReference type="ARBA" id="ARBA00023209"/>
    </source>
</evidence>
<feature type="binding site" evidence="10">
    <location>
        <position position="191"/>
    </location>
    <ligand>
        <name>sn-glycerol 1-phosphate</name>
        <dbReference type="ChEBI" id="CHEBI:57685"/>
    </ligand>
</feature>
<proteinExistence type="inferred from homology"/>
<feature type="binding site" evidence="10">
    <location>
        <begin position="211"/>
        <end position="212"/>
    </location>
    <ligand>
        <name>sn-glycerol 1-phosphate</name>
        <dbReference type="ChEBI" id="CHEBI:57685"/>
    </ligand>
</feature>
<feature type="binding site" evidence="10">
    <location>
        <position position="14"/>
    </location>
    <ligand>
        <name>sn-glycerol 1-phosphate</name>
        <dbReference type="ChEBI" id="CHEBI:57685"/>
    </ligand>
</feature>
<dbReference type="InterPro" id="IPR008205">
    <property type="entry name" value="GGGP_HepGP_synthase"/>
</dbReference>
<keyword evidence="6 10" id="KW-0594">Phospholipid biosynthesis</keyword>
<organism evidence="11 12">
    <name type="scientific">Thermoflavimicrobium dichotomicum</name>
    <dbReference type="NCBI Taxonomy" id="46223"/>
    <lineage>
        <taxon>Bacteria</taxon>
        <taxon>Bacillati</taxon>
        <taxon>Bacillota</taxon>
        <taxon>Bacilli</taxon>
        <taxon>Bacillales</taxon>
        <taxon>Thermoactinomycetaceae</taxon>
        <taxon>Thermoflavimicrobium</taxon>
    </lineage>
</organism>
<comment type="function">
    <text evidence="10">Prenyltransferase that catalyzes in vivo the transfer of the heptaprenyl moiety of heptaprenyl pyrophosphate (HepPP; 35 carbon atoms) to the C3 hydroxyl of sn-glycerol-1-phosphate (G1P), producing heptaprenylglyceryl phosphate (HepGP). This reaction is an ether-bond-formation step in the biosynthesis of archaea-type G1P-based membrane lipids found in Bacillales.</text>
</comment>
<sequence>MLRKKIKKWRHVFKLDPNRLLSDLALKMICTSGTDAIIIGGTDGVTFENTFRLLERVKKYPVYCVQEISNHSAVVPGFDGYLIPSVLNTDQSYWIKGAHFEAIRTYGSLIPWNQIVLEGYVILNPEAKVARLTKCDANLQARDVTAYARLCDQLFRIPVFYLEYSGTYGKAEIVKAARKGLQYSRLFYGGGITDEQQAKEMAAWADTVIVGNLVYYHVEKAVSTVKWVKETKLRALK</sequence>
<dbReference type="GO" id="GO:0120536">
    <property type="term" value="F:heptaprenylglyceryl phosphate synthase activity"/>
    <property type="evidence" value="ECO:0007669"/>
    <property type="project" value="UniProtKB-ARBA"/>
</dbReference>
<keyword evidence="7 10" id="KW-1208">Phospholipid metabolism</keyword>
<comment type="subunit">
    <text evidence="10">Homodimer.</text>
</comment>
<keyword evidence="5 10" id="KW-0443">Lipid metabolism</keyword>
<dbReference type="NCBIfam" id="NF003199">
    <property type="entry name" value="PRK04169.1-3"/>
    <property type="match status" value="1"/>
</dbReference>
<feature type="binding site" evidence="10">
    <location>
        <begin position="161"/>
        <end position="166"/>
    </location>
    <ligand>
        <name>sn-glycerol 1-phosphate</name>
        <dbReference type="ChEBI" id="CHEBI:57685"/>
    </ligand>
</feature>
<evidence type="ECO:0000256" key="9">
    <source>
        <dbReference type="ARBA" id="ARBA00066888"/>
    </source>
</evidence>
<evidence type="ECO:0000256" key="7">
    <source>
        <dbReference type="ARBA" id="ARBA00023264"/>
    </source>
</evidence>
<dbReference type="NCBIfam" id="TIGR01768">
    <property type="entry name" value="GGGP-family"/>
    <property type="match status" value="1"/>
</dbReference>
<dbReference type="FunFam" id="3.20.20.390:FF:000001">
    <property type="entry name" value="Heptaprenylglyceryl phosphate synthase"/>
    <property type="match status" value="1"/>
</dbReference>
<protein>
    <recommendedName>
        <fullName evidence="9 10">Heptaprenylglyceryl phosphate synthase</fullName>
        <shortName evidence="10">HepGP synthase</shortName>
        <ecNumber evidence="9 10">2.5.1.n9</ecNumber>
    </recommendedName>
    <alternativeName>
        <fullName evidence="10">Glycerol-1-phosphate heptaprenyltransferase</fullName>
    </alternativeName>
</protein>
<dbReference type="CDD" id="cd02812">
    <property type="entry name" value="PcrB_like"/>
    <property type="match status" value="1"/>
</dbReference>
<keyword evidence="4 10" id="KW-0460">Magnesium</keyword>
<feature type="binding site" evidence="10">
    <location>
        <position position="16"/>
    </location>
    <ligand>
        <name>Mg(2+)</name>
        <dbReference type="ChEBI" id="CHEBI:18420"/>
    </ligand>
</feature>
<keyword evidence="12" id="KW-1185">Reference proteome</keyword>
<evidence type="ECO:0000256" key="10">
    <source>
        <dbReference type="HAMAP-Rule" id="MF_00112"/>
    </source>
</evidence>
<dbReference type="EMBL" id="FORR01000010">
    <property type="protein sequence ID" value="SFJ45948.1"/>
    <property type="molecule type" value="Genomic_DNA"/>
</dbReference>
<evidence type="ECO:0000256" key="3">
    <source>
        <dbReference type="ARBA" id="ARBA00022723"/>
    </source>
</evidence>
<evidence type="ECO:0000256" key="1">
    <source>
        <dbReference type="ARBA" id="ARBA00022516"/>
    </source>
</evidence>
<dbReference type="AlphaFoldDB" id="A0A1I3RI47"/>
<keyword evidence="2 10" id="KW-0808">Transferase</keyword>
<evidence type="ECO:0000256" key="2">
    <source>
        <dbReference type="ARBA" id="ARBA00022679"/>
    </source>
</evidence>
<dbReference type="Proteomes" id="UP000199545">
    <property type="component" value="Unassembled WGS sequence"/>
</dbReference>
<reference evidence="11 12" key="1">
    <citation type="submission" date="2016-10" db="EMBL/GenBank/DDBJ databases">
        <authorList>
            <person name="de Groot N.N."/>
        </authorList>
    </citation>
    <scope>NUCLEOTIDE SEQUENCE [LARGE SCALE GENOMIC DNA]</scope>
    <source>
        <strain evidence="11 12">DSM 44778</strain>
    </source>
</reference>
<dbReference type="Pfam" id="PF01884">
    <property type="entry name" value="PcrB"/>
    <property type="match status" value="1"/>
</dbReference>
<comment type="cofactor">
    <cofactor evidence="10">
        <name>Mg(2+)</name>
        <dbReference type="ChEBI" id="CHEBI:18420"/>
    </cofactor>
</comment>
<dbReference type="GO" id="GO:0046474">
    <property type="term" value="P:glycerophospholipid biosynthetic process"/>
    <property type="evidence" value="ECO:0007669"/>
    <property type="project" value="UniProtKB-UniRule"/>
</dbReference>
<dbReference type="STRING" id="46223.SAMN05421852_11038"/>
<comment type="pathway">
    <text evidence="10">Membrane lipid metabolism; glycerophospholipid metabolism.</text>
</comment>